<feature type="domain" description="Glycosyltransferase 2-like" evidence="1">
    <location>
        <begin position="2"/>
        <end position="106"/>
    </location>
</feature>
<dbReference type="GO" id="GO:0016740">
    <property type="term" value="F:transferase activity"/>
    <property type="evidence" value="ECO:0007669"/>
    <property type="project" value="UniProtKB-KW"/>
</dbReference>
<keyword evidence="2" id="KW-0808">Transferase</keyword>
<keyword evidence="3" id="KW-1185">Reference proteome</keyword>
<evidence type="ECO:0000259" key="1">
    <source>
        <dbReference type="Pfam" id="PF00535"/>
    </source>
</evidence>
<dbReference type="Pfam" id="PF00535">
    <property type="entry name" value="Glycos_transf_2"/>
    <property type="match status" value="1"/>
</dbReference>
<dbReference type="EMBL" id="CP036432">
    <property type="protein sequence ID" value="QDV88888.1"/>
    <property type="molecule type" value="Genomic_DNA"/>
</dbReference>
<evidence type="ECO:0000313" key="2">
    <source>
        <dbReference type="EMBL" id="QDV88888.1"/>
    </source>
</evidence>
<dbReference type="Proteomes" id="UP000318081">
    <property type="component" value="Chromosome"/>
</dbReference>
<dbReference type="InterPro" id="IPR001173">
    <property type="entry name" value="Glyco_trans_2-like"/>
</dbReference>
<evidence type="ECO:0000313" key="3">
    <source>
        <dbReference type="Proteomes" id="UP000318081"/>
    </source>
</evidence>
<reference evidence="2 3" key="1">
    <citation type="submission" date="2019-02" db="EMBL/GenBank/DDBJ databases">
        <title>Deep-cultivation of Planctomycetes and their phenomic and genomic characterization uncovers novel biology.</title>
        <authorList>
            <person name="Wiegand S."/>
            <person name="Jogler M."/>
            <person name="Boedeker C."/>
            <person name="Pinto D."/>
            <person name="Vollmers J."/>
            <person name="Rivas-Marin E."/>
            <person name="Kohn T."/>
            <person name="Peeters S.H."/>
            <person name="Heuer A."/>
            <person name="Rast P."/>
            <person name="Oberbeckmann S."/>
            <person name="Bunk B."/>
            <person name="Jeske O."/>
            <person name="Meyerdierks A."/>
            <person name="Storesund J.E."/>
            <person name="Kallscheuer N."/>
            <person name="Luecker S."/>
            <person name="Lage O.M."/>
            <person name="Pohl T."/>
            <person name="Merkel B.J."/>
            <person name="Hornburger P."/>
            <person name="Mueller R.-W."/>
            <person name="Bruemmer F."/>
            <person name="Labrenz M."/>
            <person name="Spormann A.M."/>
            <person name="Op den Camp H."/>
            <person name="Overmann J."/>
            <person name="Amann R."/>
            <person name="Jetten M.S.M."/>
            <person name="Mascher T."/>
            <person name="Medema M.H."/>
            <person name="Devos D.P."/>
            <person name="Kaster A.-K."/>
            <person name="Ovreas L."/>
            <person name="Rohde M."/>
            <person name="Galperin M.Y."/>
            <person name="Jogler C."/>
        </authorList>
    </citation>
    <scope>NUCLEOTIDE SEQUENCE [LARGE SCALE GENOMIC DNA]</scope>
    <source>
        <strain evidence="2 3">TBK1r</strain>
    </source>
</reference>
<dbReference type="PANTHER" id="PTHR43685">
    <property type="entry name" value="GLYCOSYLTRANSFERASE"/>
    <property type="match status" value="1"/>
</dbReference>
<dbReference type="PANTHER" id="PTHR43685:SF2">
    <property type="entry name" value="GLYCOSYLTRANSFERASE 2-LIKE DOMAIN-CONTAINING PROTEIN"/>
    <property type="match status" value="1"/>
</dbReference>
<dbReference type="SUPFAM" id="SSF53448">
    <property type="entry name" value="Nucleotide-diphospho-sugar transferases"/>
    <property type="match status" value="1"/>
</dbReference>
<sequence>MEQTILSVLTQEGRDSDFHLQYAVVDGGSSDGSVDIIKQHDSELTYWCSEKDRGQSHAINKGFDRVDGDICAYINSDDYYLPGAFRRIVALWKENPDADLFSGVCRKVDAQGKRLRDQCSDISTLAEIVDLWNHWLHPNPNRNFIQPEVFWTKRLSDRLGPFNESLYYTMDFDYWLRGFDAGMKVAKTDRPLAAFRIHASQKTSARNASILELLDRIAPYLTSDDDRISAAHRQRLLRHSRMTRRVIESSNSAPEQRILSLLALAADEPGLLTSKHYWRQMRRNSKRVFWKRHAA</sequence>
<dbReference type="Gene3D" id="3.90.550.10">
    <property type="entry name" value="Spore Coat Polysaccharide Biosynthesis Protein SpsA, Chain A"/>
    <property type="match status" value="1"/>
</dbReference>
<protein>
    <submittedName>
        <fullName evidence="2">Glycosyl transferase</fullName>
    </submittedName>
</protein>
<proteinExistence type="predicted"/>
<organism evidence="2 3">
    <name type="scientific">Stieleria magnilauensis</name>
    <dbReference type="NCBI Taxonomy" id="2527963"/>
    <lineage>
        <taxon>Bacteria</taxon>
        <taxon>Pseudomonadati</taxon>
        <taxon>Planctomycetota</taxon>
        <taxon>Planctomycetia</taxon>
        <taxon>Pirellulales</taxon>
        <taxon>Pirellulaceae</taxon>
        <taxon>Stieleria</taxon>
    </lineage>
</organism>
<dbReference type="InterPro" id="IPR050834">
    <property type="entry name" value="Glycosyltransf_2"/>
</dbReference>
<dbReference type="InterPro" id="IPR029044">
    <property type="entry name" value="Nucleotide-diphossugar_trans"/>
</dbReference>
<gene>
    <name evidence="2" type="ORF">TBK1r_79230</name>
</gene>
<accession>A0ABX5Y3M1</accession>
<name>A0ABX5Y3M1_9BACT</name>
<dbReference type="CDD" id="cd06433">
    <property type="entry name" value="GT_2_WfgS_like"/>
    <property type="match status" value="1"/>
</dbReference>